<dbReference type="AlphaFoldDB" id="A0A8T0BKP7"/>
<keyword evidence="2" id="KW-1185">Reference proteome</keyword>
<evidence type="ECO:0000313" key="1">
    <source>
        <dbReference type="EMBL" id="KAF7707842.1"/>
    </source>
</evidence>
<dbReference type="PANTHER" id="PTHR31025:SF30">
    <property type="entry name" value="SI:DKEY-15H8.17"/>
    <property type="match status" value="1"/>
</dbReference>
<dbReference type="Proteomes" id="UP000606274">
    <property type="component" value="Unassembled WGS sequence"/>
</dbReference>
<proteinExistence type="predicted"/>
<dbReference type="PANTHER" id="PTHR31025">
    <property type="entry name" value="SI:CH211-196P9.1-RELATED"/>
    <property type="match status" value="1"/>
</dbReference>
<name>A0A8T0BKP7_SILME</name>
<dbReference type="EMBL" id="JABFDY010000004">
    <property type="protein sequence ID" value="KAF7707842.1"/>
    <property type="molecule type" value="Genomic_DNA"/>
</dbReference>
<sequence>MKSDDLKRVELRLQTADGLLRRNISTTRKVRTRTMSSCESEKRRWEHPGRRSLITDMAESQLLKNIGDVIAGVLPDLLDQLVKSVEDTLKTLGAASTDDLKNITENDLLPVLKPIQAQRLVAAWTQNISGTSTPKSVHSSPVVVFPSALSISSSPASSSSTSSSGICTPLIPNCLERFEIPWQRLPEELIQNLERQKRPSARQ</sequence>
<organism evidence="1 2">
    <name type="scientific">Silurus meridionalis</name>
    <name type="common">Southern catfish</name>
    <name type="synonym">Silurus soldatovi meridionalis</name>
    <dbReference type="NCBI Taxonomy" id="175797"/>
    <lineage>
        <taxon>Eukaryota</taxon>
        <taxon>Metazoa</taxon>
        <taxon>Chordata</taxon>
        <taxon>Craniata</taxon>
        <taxon>Vertebrata</taxon>
        <taxon>Euteleostomi</taxon>
        <taxon>Actinopterygii</taxon>
        <taxon>Neopterygii</taxon>
        <taxon>Teleostei</taxon>
        <taxon>Ostariophysi</taxon>
        <taxon>Siluriformes</taxon>
        <taxon>Siluridae</taxon>
        <taxon>Silurus</taxon>
    </lineage>
</organism>
<gene>
    <name evidence="1" type="ORF">HF521_016899</name>
</gene>
<evidence type="ECO:0000313" key="2">
    <source>
        <dbReference type="Proteomes" id="UP000606274"/>
    </source>
</evidence>
<accession>A0A8T0BKP7</accession>
<comment type="caution">
    <text evidence="1">The sequence shown here is derived from an EMBL/GenBank/DDBJ whole genome shotgun (WGS) entry which is preliminary data.</text>
</comment>
<reference evidence="1" key="1">
    <citation type="submission" date="2020-08" db="EMBL/GenBank/DDBJ databases">
        <title>Chromosome-level assembly of Southern catfish (Silurus meridionalis) provides insights into visual adaptation to the nocturnal and benthic lifestyles.</title>
        <authorList>
            <person name="Zhang Y."/>
            <person name="Wang D."/>
            <person name="Peng Z."/>
        </authorList>
    </citation>
    <scope>NUCLEOTIDE SEQUENCE</scope>
    <source>
        <strain evidence="1">SWU-2019-XX</strain>
        <tissue evidence="1">Muscle</tissue>
    </source>
</reference>
<protein>
    <submittedName>
        <fullName evidence="1">Uncharacterized protein</fullName>
    </submittedName>
</protein>